<evidence type="ECO:0000256" key="1">
    <source>
        <dbReference type="SAM" id="MobiDB-lite"/>
    </source>
</evidence>
<evidence type="ECO:0000313" key="2">
    <source>
        <dbReference type="EMBL" id="THU66094.1"/>
    </source>
</evidence>
<reference evidence="2 3" key="1">
    <citation type="journal article" date="2019" name="Nat. Plants">
        <title>Genome sequencing of Musa balbisiana reveals subgenome evolution and function divergence in polyploid bananas.</title>
        <authorList>
            <person name="Yao X."/>
        </authorList>
    </citation>
    <scope>NUCLEOTIDE SEQUENCE [LARGE SCALE GENOMIC DNA]</scope>
    <source>
        <strain evidence="3">cv. DH-PKW</strain>
        <tissue evidence="2">Leaves</tissue>
    </source>
</reference>
<organism evidence="2 3">
    <name type="scientific">Musa balbisiana</name>
    <name type="common">Banana</name>
    <dbReference type="NCBI Taxonomy" id="52838"/>
    <lineage>
        <taxon>Eukaryota</taxon>
        <taxon>Viridiplantae</taxon>
        <taxon>Streptophyta</taxon>
        <taxon>Embryophyta</taxon>
        <taxon>Tracheophyta</taxon>
        <taxon>Spermatophyta</taxon>
        <taxon>Magnoliopsida</taxon>
        <taxon>Liliopsida</taxon>
        <taxon>Zingiberales</taxon>
        <taxon>Musaceae</taxon>
        <taxon>Musa</taxon>
    </lineage>
</organism>
<evidence type="ECO:0000313" key="3">
    <source>
        <dbReference type="Proteomes" id="UP000317650"/>
    </source>
</evidence>
<proteinExistence type="predicted"/>
<feature type="compositionally biased region" description="Basic and acidic residues" evidence="1">
    <location>
        <begin position="11"/>
        <end position="32"/>
    </location>
</feature>
<name>A0A4S8JV47_MUSBA</name>
<feature type="region of interest" description="Disordered" evidence="1">
    <location>
        <begin position="1"/>
        <end position="45"/>
    </location>
</feature>
<dbReference type="Proteomes" id="UP000317650">
    <property type="component" value="Chromosome 5"/>
</dbReference>
<sequence length="158" mass="17808">MKGKSGKRMNAQKDWKGEGMNSKLDDENADHGESDEEGPVAAPPPLEEHRPWVELPHLSSRFSADDPLPLKVFGNSTLLDAIVTAFHLDFSHIITNPLDSNLNIYQHDQTNSDNLFIRSDSATRVRMRILHPVPRFLIVTGSDAFRNRPNKTGPQHNY</sequence>
<comment type="caution">
    <text evidence="2">The sequence shown here is derived from an EMBL/GenBank/DDBJ whole genome shotgun (WGS) entry which is preliminary data.</text>
</comment>
<accession>A0A4S8JV47</accession>
<protein>
    <submittedName>
        <fullName evidence="2">Uncharacterized protein</fullName>
    </submittedName>
</protein>
<dbReference type="AlphaFoldDB" id="A0A4S8JV47"/>
<keyword evidence="3" id="KW-1185">Reference proteome</keyword>
<dbReference type="EMBL" id="PYDT01000003">
    <property type="protein sequence ID" value="THU66094.1"/>
    <property type="molecule type" value="Genomic_DNA"/>
</dbReference>
<gene>
    <name evidence="2" type="ORF">C4D60_Mb05t10560</name>
</gene>